<evidence type="ECO:0000313" key="1">
    <source>
        <dbReference type="EMBL" id="OJI98388.1"/>
    </source>
</evidence>
<dbReference type="AlphaFoldDB" id="A0A1L9PA66"/>
<dbReference type="EMBL" id="KV878126">
    <property type="protein sequence ID" value="OJI98388.1"/>
    <property type="molecule type" value="Genomic_DNA"/>
</dbReference>
<dbReference type="GeneID" id="63728857"/>
<protein>
    <submittedName>
        <fullName evidence="1">Uncharacterized protein</fullName>
    </submittedName>
</protein>
<accession>A0A1L9PA66</accession>
<dbReference type="RefSeq" id="XP_040664151.1">
    <property type="nucleotide sequence ID" value="XM_040813346.1"/>
</dbReference>
<dbReference type="VEuPathDB" id="FungiDB:ASPVEDRAFT_456458"/>
<organism evidence="1 2">
    <name type="scientific">Aspergillus versicolor CBS 583.65</name>
    <dbReference type="NCBI Taxonomy" id="1036611"/>
    <lineage>
        <taxon>Eukaryota</taxon>
        <taxon>Fungi</taxon>
        <taxon>Dikarya</taxon>
        <taxon>Ascomycota</taxon>
        <taxon>Pezizomycotina</taxon>
        <taxon>Eurotiomycetes</taxon>
        <taxon>Eurotiomycetidae</taxon>
        <taxon>Eurotiales</taxon>
        <taxon>Aspergillaceae</taxon>
        <taxon>Aspergillus</taxon>
        <taxon>Aspergillus subgen. Nidulantes</taxon>
    </lineage>
</organism>
<proteinExistence type="predicted"/>
<name>A0A1L9PA66_ASPVE</name>
<keyword evidence="2" id="KW-1185">Reference proteome</keyword>
<evidence type="ECO:0000313" key="2">
    <source>
        <dbReference type="Proteomes" id="UP000184073"/>
    </source>
</evidence>
<dbReference type="Proteomes" id="UP000184073">
    <property type="component" value="Unassembled WGS sequence"/>
</dbReference>
<gene>
    <name evidence="1" type="ORF">ASPVEDRAFT_456458</name>
</gene>
<reference evidence="2" key="1">
    <citation type="journal article" date="2017" name="Genome Biol.">
        <title>Comparative genomics reveals high biological diversity and specific adaptations in the industrially and medically important fungal genus Aspergillus.</title>
        <authorList>
            <person name="de Vries R.P."/>
            <person name="Riley R."/>
            <person name="Wiebenga A."/>
            <person name="Aguilar-Osorio G."/>
            <person name="Amillis S."/>
            <person name="Uchima C.A."/>
            <person name="Anderluh G."/>
            <person name="Asadollahi M."/>
            <person name="Askin M."/>
            <person name="Barry K."/>
            <person name="Battaglia E."/>
            <person name="Bayram O."/>
            <person name="Benocci T."/>
            <person name="Braus-Stromeyer S.A."/>
            <person name="Caldana C."/>
            <person name="Canovas D."/>
            <person name="Cerqueira G.C."/>
            <person name="Chen F."/>
            <person name="Chen W."/>
            <person name="Choi C."/>
            <person name="Clum A."/>
            <person name="Dos Santos R.A."/>
            <person name="Damasio A.R."/>
            <person name="Diallinas G."/>
            <person name="Emri T."/>
            <person name="Fekete E."/>
            <person name="Flipphi M."/>
            <person name="Freyberg S."/>
            <person name="Gallo A."/>
            <person name="Gournas C."/>
            <person name="Habgood R."/>
            <person name="Hainaut M."/>
            <person name="Harispe M.L."/>
            <person name="Henrissat B."/>
            <person name="Hilden K.S."/>
            <person name="Hope R."/>
            <person name="Hossain A."/>
            <person name="Karabika E."/>
            <person name="Karaffa L."/>
            <person name="Karanyi Z."/>
            <person name="Krasevec N."/>
            <person name="Kuo A."/>
            <person name="Kusch H."/>
            <person name="LaButti K."/>
            <person name="Lagendijk E.L."/>
            <person name="Lapidus A."/>
            <person name="Levasseur A."/>
            <person name="Lindquist E."/>
            <person name="Lipzen A."/>
            <person name="Logrieco A.F."/>
            <person name="MacCabe A."/>
            <person name="Maekelae M.R."/>
            <person name="Malavazi I."/>
            <person name="Melin P."/>
            <person name="Meyer V."/>
            <person name="Mielnichuk N."/>
            <person name="Miskei M."/>
            <person name="Molnar A.P."/>
            <person name="Mule G."/>
            <person name="Ngan C.Y."/>
            <person name="Orejas M."/>
            <person name="Orosz E."/>
            <person name="Ouedraogo J.P."/>
            <person name="Overkamp K.M."/>
            <person name="Park H.-S."/>
            <person name="Perrone G."/>
            <person name="Piumi F."/>
            <person name="Punt P.J."/>
            <person name="Ram A.F."/>
            <person name="Ramon A."/>
            <person name="Rauscher S."/>
            <person name="Record E."/>
            <person name="Riano-Pachon D.M."/>
            <person name="Robert V."/>
            <person name="Roehrig J."/>
            <person name="Ruller R."/>
            <person name="Salamov A."/>
            <person name="Salih N.S."/>
            <person name="Samson R.A."/>
            <person name="Sandor E."/>
            <person name="Sanguinetti M."/>
            <person name="Schuetze T."/>
            <person name="Sepcic K."/>
            <person name="Shelest E."/>
            <person name="Sherlock G."/>
            <person name="Sophianopoulou V."/>
            <person name="Squina F.M."/>
            <person name="Sun H."/>
            <person name="Susca A."/>
            <person name="Todd R.B."/>
            <person name="Tsang A."/>
            <person name="Unkles S.E."/>
            <person name="van de Wiele N."/>
            <person name="van Rossen-Uffink D."/>
            <person name="Oliveira J.V."/>
            <person name="Vesth T.C."/>
            <person name="Visser J."/>
            <person name="Yu J.-H."/>
            <person name="Zhou M."/>
            <person name="Andersen M.R."/>
            <person name="Archer D.B."/>
            <person name="Baker S.E."/>
            <person name="Benoit I."/>
            <person name="Brakhage A.A."/>
            <person name="Braus G.H."/>
            <person name="Fischer R."/>
            <person name="Frisvad J.C."/>
            <person name="Goldman G.H."/>
            <person name="Houbraken J."/>
            <person name="Oakley B."/>
            <person name="Pocsi I."/>
            <person name="Scazzocchio C."/>
            <person name="Seiboth B."/>
            <person name="vanKuyk P.A."/>
            <person name="Wortman J."/>
            <person name="Dyer P.S."/>
            <person name="Grigoriev I.V."/>
        </authorList>
    </citation>
    <scope>NUCLEOTIDE SEQUENCE [LARGE SCALE GENOMIC DNA]</scope>
    <source>
        <strain evidence="2">CBS 583.65</strain>
    </source>
</reference>
<sequence>MSSLGRVDATARWALYVSGILYSFGASVSPFSHTARANRYTEGLPSESNCKRGADRFFLRRHCASLHPVSTDFAGCNRRHKGGFWDILSRYINQRQASRSFKFLPWSKCMRVRRRASTPWSASRQNFFLGVTQRSDLNISPLLPFSIPILNSPR</sequence>